<sequence>MQITLDVPEQYLADRSPQEAARRIQLYAALLMFRSGELSAGAATELAGVDRFTFTEECGRLGIPVIDYAPDELRDEFEAFRGNTG</sequence>
<evidence type="ECO:0000313" key="1">
    <source>
        <dbReference type="EMBL" id="CAA9330176.1"/>
    </source>
</evidence>
<proteinExistence type="predicted"/>
<protein>
    <submittedName>
        <fullName evidence="1">Uncharacterized protein</fullName>
    </submittedName>
</protein>
<reference evidence="1" key="1">
    <citation type="submission" date="2020-02" db="EMBL/GenBank/DDBJ databases">
        <authorList>
            <person name="Meier V. D."/>
        </authorList>
    </citation>
    <scope>NUCLEOTIDE SEQUENCE</scope>
    <source>
        <strain evidence="1">AVDCRST_MAG89</strain>
    </source>
</reference>
<name>A0A6J4LFB8_9BACT</name>
<dbReference type="EMBL" id="CADCTV010000440">
    <property type="protein sequence ID" value="CAA9330176.1"/>
    <property type="molecule type" value="Genomic_DNA"/>
</dbReference>
<accession>A0A6J4LFB8</accession>
<dbReference type="AlphaFoldDB" id="A0A6J4LFB8"/>
<organism evidence="1">
    <name type="scientific">uncultured Gemmatimonadota bacterium</name>
    <dbReference type="NCBI Taxonomy" id="203437"/>
    <lineage>
        <taxon>Bacteria</taxon>
        <taxon>Pseudomonadati</taxon>
        <taxon>Gemmatimonadota</taxon>
        <taxon>environmental samples</taxon>
    </lineage>
</organism>
<gene>
    <name evidence="1" type="ORF">AVDCRST_MAG89-2083</name>
</gene>
<dbReference type="Pfam" id="PF03683">
    <property type="entry name" value="UPF0175"/>
    <property type="match status" value="1"/>
</dbReference>
<dbReference type="InterPro" id="IPR005368">
    <property type="entry name" value="UPF0175"/>
</dbReference>